<keyword evidence="3" id="KW-0732">Signal</keyword>
<evidence type="ECO:0000313" key="4">
    <source>
        <dbReference type="EMBL" id="MFC6080277.1"/>
    </source>
</evidence>
<feature type="compositionally biased region" description="Low complexity" evidence="1">
    <location>
        <begin position="381"/>
        <end position="407"/>
    </location>
</feature>
<name>A0ABW1NE18_9ACTN</name>
<sequence length="461" mass="47505">MSGWAIKFRGVLTVSALAACTAVVLLPPAPGAADTGHYVYEYTCAGGALLPATGPQTIMVDVSLPTSVKVGERLPLNWTLSKSPLASSAAFKAGGRLVATGTAKVTGLWEGTLDSTGGKDQAALAKGGPLELPAPIAGSVATTETGKLTITPGDLVLGFIPPADKVRVNDTDDPAEGPAGTAPHTHGPIAYQGTSWFYAPNRSTYGDYQDDLHATAARDDSATVTFVGTGLSYIGERVETVGEFEVSMGTPPVLLEKVNAHDPAPEPTPKAQQVLWSKTDLPYGEHTVTFKNVAPADATNKVMAVDAFDLITRELSAPPDYFKTTCKYTGTSKPVTVEIVPAPDDDDDDDEDDDGDGQITDGDDSARGVIVLSGGGLGHGAPTATATVTRTPTRTPSRTPQVRVTPRGGAQTGEAPGDGTAAPLLIGYGTVLTAAGIAGGLVRRRRLQGTEPAVHVEEGRG</sequence>
<feature type="signal peptide" evidence="3">
    <location>
        <begin position="1"/>
        <end position="32"/>
    </location>
</feature>
<evidence type="ECO:0000256" key="2">
    <source>
        <dbReference type="SAM" id="Phobius"/>
    </source>
</evidence>
<protein>
    <submittedName>
        <fullName evidence="4">Uncharacterized protein</fullName>
    </submittedName>
</protein>
<keyword evidence="2" id="KW-0812">Transmembrane</keyword>
<dbReference type="RefSeq" id="WP_380747052.1">
    <property type="nucleotide sequence ID" value="NZ_JBHSRF010000003.1"/>
</dbReference>
<gene>
    <name evidence="4" type="ORF">ACFP1K_03850</name>
</gene>
<proteinExistence type="predicted"/>
<reference evidence="5" key="1">
    <citation type="journal article" date="2019" name="Int. J. Syst. Evol. Microbiol.">
        <title>The Global Catalogue of Microorganisms (GCM) 10K type strain sequencing project: providing services to taxonomists for standard genome sequencing and annotation.</title>
        <authorList>
            <consortium name="The Broad Institute Genomics Platform"/>
            <consortium name="The Broad Institute Genome Sequencing Center for Infectious Disease"/>
            <person name="Wu L."/>
            <person name="Ma J."/>
        </authorList>
    </citation>
    <scope>NUCLEOTIDE SEQUENCE [LARGE SCALE GENOMIC DNA]</scope>
    <source>
        <strain evidence="5">JCM 30346</strain>
    </source>
</reference>
<keyword evidence="2" id="KW-0472">Membrane</keyword>
<comment type="caution">
    <text evidence="4">The sequence shown here is derived from an EMBL/GenBank/DDBJ whole genome shotgun (WGS) entry which is preliminary data.</text>
</comment>
<organism evidence="4 5">
    <name type="scientific">Sphaerisporangium aureirubrum</name>
    <dbReference type="NCBI Taxonomy" id="1544736"/>
    <lineage>
        <taxon>Bacteria</taxon>
        <taxon>Bacillati</taxon>
        <taxon>Actinomycetota</taxon>
        <taxon>Actinomycetes</taxon>
        <taxon>Streptosporangiales</taxon>
        <taxon>Streptosporangiaceae</taxon>
        <taxon>Sphaerisporangium</taxon>
    </lineage>
</organism>
<dbReference type="Gene3D" id="2.60.120.260">
    <property type="entry name" value="Galactose-binding domain-like"/>
    <property type="match status" value="1"/>
</dbReference>
<feature type="region of interest" description="Disordered" evidence="1">
    <location>
        <begin position="334"/>
        <end position="418"/>
    </location>
</feature>
<feature type="compositionally biased region" description="Acidic residues" evidence="1">
    <location>
        <begin position="343"/>
        <end position="356"/>
    </location>
</feature>
<evidence type="ECO:0000256" key="1">
    <source>
        <dbReference type="SAM" id="MobiDB-lite"/>
    </source>
</evidence>
<dbReference type="Proteomes" id="UP001596137">
    <property type="component" value="Unassembled WGS sequence"/>
</dbReference>
<dbReference type="PROSITE" id="PS51257">
    <property type="entry name" value="PROKAR_LIPOPROTEIN"/>
    <property type="match status" value="1"/>
</dbReference>
<accession>A0ABW1NE18</accession>
<evidence type="ECO:0000256" key="3">
    <source>
        <dbReference type="SAM" id="SignalP"/>
    </source>
</evidence>
<keyword evidence="2" id="KW-1133">Transmembrane helix</keyword>
<keyword evidence="5" id="KW-1185">Reference proteome</keyword>
<feature type="transmembrane region" description="Helical" evidence="2">
    <location>
        <begin position="421"/>
        <end position="442"/>
    </location>
</feature>
<dbReference type="EMBL" id="JBHSRF010000003">
    <property type="protein sequence ID" value="MFC6080277.1"/>
    <property type="molecule type" value="Genomic_DNA"/>
</dbReference>
<feature type="chain" id="PRO_5046950630" evidence="3">
    <location>
        <begin position="33"/>
        <end position="461"/>
    </location>
</feature>
<evidence type="ECO:0000313" key="5">
    <source>
        <dbReference type="Proteomes" id="UP001596137"/>
    </source>
</evidence>